<dbReference type="EMBL" id="BARW01043125">
    <property type="protein sequence ID" value="GAJ17922.1"/>
    <property type="molecule type" value="Genomic_DNA"/>
</dbReference>
<organism evidence="1">
    <name type="scientific">marine sediment metagenome</name>
    <dbReference type="NCBI Taxonomy" id="412755"/>
    <lineage>
        <taxon>unclassified sequences</taxon>
        <taxon>metagenomes</taxon>
        <taxon>ecological metagenomes</taxon>
    </lineage>
</organism>
<name>X1VHJ8_9ZZZZ</name>
<accession>X1VHJ8</accession>
<protein>
    <submittedName>
        <fullName evidence="1">Uncharacterized protein</fullName>
    </submittedName>
</protein>
<comment type="caution">
    <text evidence="1">The sequence shown here is derived from an EMBL/GenBank/DDBJ whole genome shotgun (WGS) entry which is preliminary data.</text>
</comment>
<gene>
    <name evidence="1" type="ORF">S12H4_63407</name>
</gene>
<evidence type="ECO:0000313" key="1">
    <source>
        <dbReference type="EMBL" id="GAJ17922.1"/>
    </source>
</evidence>
<sequence>MQKEEMNLFPYTRPTAIKIPEIRPSGMDKAM</sequence>
<feature type="non-terminal residue" evidence="1">
    <location>
        <position position="31"/>
    </location>
</feature>
<proteinExistence type="predicted"/>
<reference evidence="1" key="1">
    <citation type="journal article" date="2014" name="Front. Microbiol.">
        <title>High frequency of phylogenetically diverse reductive dehalogenase-homologous genes in deep subseafloor sedimentary metagenomes.</title>
        <authorList>
            <person name="Kawai M."/>
            <person name="Futagami T."/>
            <person name="Toyoda A."/>
            <person name="Takaki Y."/>
            <person name="Nishi S."/>
            <person name="Hori S."/>
            <person name="Arai W."/>
            <person name="Tsubouchi T."/>
            <person name="Morono Y."/>
            <person name="Uchiyama I."/>
            <person name="Ito T."/>
            <person name="Fujiyama A."/>
            <person name="Inagaki F."/>
            <person name="Takami H."/>
        </authorList>
    </citation>
    <scope>NUCLEOTIDE SEQUENCE</scope>
    <source>
        <strain evidence="1">Expedition CK06-06</strain>
    </source>
</reference>
<dbReference type="AlphaFoldDB" id="X1VHJ8"/>